<dbReference type="EMBL" id="JACKWY010000003">
    <property type="protein sequence ID" value="MBB6714327.1"/>
    <property type="molecule type" value="Genomic_DNA"/>
</dbReference>
<evidence type="ECO:0000313" key="1">
    <source>
        <dbReference type="EMBL" id="MBB6714327.1"/>
    </source>
</evidence>
<comment type="caution">
    <text evidence="1">The sequence shown here is derived from an EMBL/GenBank/DDBJ whole genome shotgun (WGS) entry which is preliminary data.</text>
</comment>
<reference evidence="1 2" key="1">
    <citation type="submission" date="2020-08" db="EMBL/GenBank/DDBJ databases">
        <title>Clostridia isolated from Swiss meat.</title>
        <authorList>
            <person name="Wambui J."/>
            <person name="Stevens M.J.A."/>
            <person name="Stephan R."/>
        </authorList>
    </citation>
    <scope>NUCLEOTIDE SEQUENCE [LARGE SCALE GENOMIC DNA]</scope>
    <source>
        <strain evidence="1 2">CM001</strain>
    </source>
</reference>
<protein>
    <submittedName>
        <fullName evidence="1">YtxH domain-containing protein</fullName>
    </submittedName>
</protein>
<dbReference type="Proteomes" id="UP000585258">
    <property type="component" value="Unassembled WGS sequence"/>
</dbReference>
<evidence type="ECO:0000313" key="2">
    <source>
        <dbReference type="Proteomes" id="UP000585258"/>
    </source>
</evidence>
<organism evidence="1 2">
    <name type="scientific">Clostridium gasigenes</name>
    <dbReference type="NCBI Taxonomy" id="94869"/>
    <lineage>
        <taxon>Bacteria</taxon>
        <taxon>Bacillati</taxon>
        <taxon>Bacillota</taxon>
        <taxon>Clostridia</taxon>
        <taxon>Eubacteriales</taxon>
        <taxon>Clostridiaceae</taxon>
        <taxon>Clostridium</taxon>
    </lineage>
</organism>
<name>A0A7X0R8Z4_9CLOT</name>
<dbReference type="AlphaFoldDB" id="A0A7X0R8Z4"/>
<accession>A0A7X0R8Z4</accession>
<sequence>MMAKMIKGLAAGAMIGAAVGIMAFPQLDRRTQRGIKKTKRKVMGMAEGAYGNILDYMK</sequence>
<gene>
    <name evidence="1" type="ORF">H7E68_06225</name>
</gene>
<proteinExistence type="predicted"/>